<reference evidence="3 4" key="1">
    <citation type="submission" date="2023-10" db="EMBL/GenBank/DDBJ databases">
        <title>Novel methanotroph of the genus Methylocapsa from a subarctic wetland.</title>
        <authorList>
            <person name="Belova S.E."/>
            <person name="Oshkin I.Y."/>
            <person name="Miroshnikov K."/>
            <person name="Dedysh S.N."/>
        </authorList>
    </citation>
    <scope>NUCLEOTIDE SEQUENCE [LARGE SCALE GENOMIC DNA]</scope>
    <source>
        <strain evidence="3 4">RX1</strain>
    </source>
</reference>
<keyword evidence="1" id="KW-0472">Membrane</keyword>
<dbReference type="PROSITE" id="PS00134">
    <property type="entry name" value="TRYPSIN_HIS"/>
    <property type="match status" value="1"/>
</dbReference>
<dbReference type="Gene3D" id="2.40.10.10">
    <property type="entry name" value="Trypsin-like serine proteases"/>
    <property type="match status" value="1"/>
</dbReference>
<dbReference type="SMART" id="SM00020">
    <property type="entry name" value="Tryp_SPc"/>
    <property type="match status" value="1"/>
</dbReference>
<evidence type="ECO:0000313" key="4">
    <source>
        <dbReference type="Proteomes" id="UP001626536"/>
    </source>
</evidence>
<protein>
    <submittedName>
        <fullName evidence="3">Trypsin-like serine protease</fullName>
        <ecNumber evidence="3">3.4.21.-</ecNumber>
    </submittedName>
</protein>
<evidence type="ECO:0000256" key="1">
    <source>
        <dbReference type="SAM" id="Phobius"/>
    </source>
</evidence>
<dbReference type="Proteomes" id="UP001626536">
    <property type="component" value="Chromosome"/>
</dbReference>
<sequence>MKKFIDRSWRSKNECTMNNAAARAYFQFGRLVAASRTTRLPRALVRLFILLIPTAASALVGPAREAPDLAPYVAVVLNRNGSSASFCTATVIARNIVLTAAHCVTAPDDTRVFFRDAEGQSTMLDVTSIALNPGYRPDAVRRRLVSIDLALVRLAEPLPSAFSPVALPKFGPAAAAVGQMFRIAGFGVADEGAGKTGGVLREGDLIASGPKSSILLWLADPNREGLGACTGDSGAPIFAAAAPLLVAVAVWAKGENGHSCGALTQAVLIAPQRRWIDATLSAWGVTGSVTP</sequence>
<dbReference type="PROSITE" id="PS50240">
    <property type="entry name" value="TRYPSIN_DOM"/>
    <property type="match status" value="1"/>
</dbReference>
<dbReference type="InterPro" id="IPR001314">
    <property type="entry name" value="Peptidase_S1A"/>
</dbReference>
<keyword evidence="4" id="KW-1185">Reference proteome</keyword>
<organism evidence="3 4">
    <name type="scientific">Methylocapsa polymorpha</name>
    <dbReference type="NCBI Taxonomy" id="3080828"/>
    <lineage>
        <taxon>Bacteria</taxon>
        <taxon>Pseudomonadati</taxon>
        <taxon>Pseudomonadota</taxon>
        <taxon>Alphaproteobacteria</taxon>
        <taxon>Hyphomicrobiales</taxon>
        <taxon>Beijerinckiaceae</taxon>
        <taxon>Methylocapsa</taxon>
    </lineage>
</organism>
<accession>A0ABZ0HS09</accession>
<feature type="domain" description="Peptidase S1" evidence="2">
    <location>
        <begin position="59"/>
        <end position="281"/>
    </location>
</feature>
<dbReference type="EC" id="3.4.21.-" evidence="3"/>
<evidence type="ECO:0000313" key="3">
    <source>
        <dbReference type="EMBL" id="WOJ89570.1"/>
    </source>
</evidence>
<dbReference type="SUPFAM" id="SSF50494">
    <property type="entry name" value="Trypsin-like serine proteases"/>
    <property type="match status" value="1"/>
</dbReference>
<keyword evidence="1" id="KW-1133">Transmembrane helix</keyword>
<dbReference type="InterPro" id="IPR051333">
    <property type="entry name" value="CLIP_Serine_Protease"/>
</dbReference>
<name>A0ABZ0HS09_9HYPH</name>
<dbReference type="InterPro" id="IPR018114">
    <property type="entry name" value="TRYPSIN_HIS"/>
</dbReference>
<keyword evidence="1" id="KW-0812">Transmembrane</keyword>
<dbReference type="GO" id="GO:0016787">
    <property type="term" value="F:hydrolase activity"/>
    <property type="evidence" value="ECO:0007669"/>
    <property type="project" value="UniProtKB-KW"/>
</dbReference>
<dbReference type="EMBL" id="CP136862">
    <property type="protein sequence ID" value="WOJ89570.1"/>
    <property type="molecule type" value="Genomic_DNA"/>
</dbReference>
<gene>
    <name evidence="3" type="ORF">RZS28_17580</name>
</gene>
<dbReference type="RefSeq" id="WP_407339016.1">
    <property type="nucleotide sequence ID" value="NZ_CP136862.1"/>
</dbReference>
<dbReference type="PANTHER" id="PTHR24260">
    <property type="match status" value="1"/>
</dbReference>
<dbReference type="PANTHER" id="PTHR24260:SF132">
    <property type="entry name" value="PEPTIDASE S1 DOMAIN-CONTAINING PROTEIN"/>
    <property type="match status" value="1"/>
</dbReference>
<dbReference type="Pfam" id="PF00089">
    <property type="entry name" value="Trypsin"/>
    <property type="match status" value="1"/>
</dbReference>
<keyword evidence="3" id="KW-0378">Hydrolase</keyword>
<dbReference type="InterPro" id="IPR001254">
    <property type="entry name" value="Trypsin_dom"/>
</dbReference>
<dbReference type="InterPro" id="IPR009003">
    <property type="entry name" value="Peptidase_S1_PA"/>
</dbReference>
<dbReference type="InterPro" id="IPR043504">
    <property type="entry name" value="Peptidase_S1_PA_chymotrypsin"/>
</dbReference>
<feature type="transmembrane region" description="Helical" evidence="1">
    <location>
        <begin position="43"/>
        <end position="61"/>
    </location>
</feature>
<evidence type="ECO:0000259" key="2">
    <source>
        <dbReference type="PROSITE" id="PS50240"/>
    </source>
</evidence>
<dbReference type="PRINTS" id="PR00722">
    <property type="entry name" value="CHYMOTRYPSIN"/>
</dbReference>
<proteinExistence type="predicted"/>